<reference evidence="2 3" key="1">
    <citation type="journal article" date="2004" name="Nat. Biotechnol.">
        <title>Complete sequence and comparative genome analysis of the dairy bacterium Streptococcus thermophilus.</title>
        <authorList>
            <person name="Bolotin A."/>
            <person name="Quinquis B."/>
            <person name="Renault P."/>
            <person name="Sorokin A."/>
            <person name="Ehrlich S.D."/>
            <person name="Kulakauskas S."/>
            <person name="Lapidus A."/>
            <person name="Goltsman E."/>
            <person name="Mazur M."/>
            <person name="Pusch G.D."/>
            <person name="Fonstein M."/>
            <person name="Overbeek R."/>
            <person name="Kyprides N."/>
            <person name="Purnelle B."/>
            <person name="Prozzi D."/>
            <person name="Ngui K."/>
            <person name="Masuy D."/>
            <person name="Hancy F."/>
            <person name="Burteau S."/>
            <person name="Boutry M."/>
            <person name="Delcour J."/>
            <person name="Goffeau A."/>
            <person name="Hols P."/>
        </authorList>
    </citation>
    <scope>NUCLEOTIDE SEQUENCE [LARGE SCALE GENOMIC DNA]</scope>
    <source>
        <strain evidence="3">ATCC BAA-250 / LMG 18311</strain>
    </source>
</reference>
<dbReference type="eggNOG" id="COG1409">
    <property type="taxonomic scope" value="Bacteria"/>
</dbReference>
<dbReference type="KEGG" id="stl:stu1147"/>
<dbReference type="InterPro" id="IPR052963">
    <property type="entry name" value="Pantetheine_PDE"/>
</dbReference>
<dbReference type="EMBL" id="CP000023">
    <property type="protein sequence ID" value="AAV60785.1"/>
    <property type="molecule type" value="Genomic_DNA"/>
</dbReference>
<name>Q5M456_STRT2</name>
<dbReference type="InterPro" id="IPR029052">
    <property type="entry name" value="Metallo-depent_PP-like"/>
</dbReference>
<gene>
    <name evidence="2" type="ordered locus">stu1147</name>
</gene>
<dbReference type="HOGENOM" id="CLU_077420_0_0_9"/>
<dbReference type="InterPro" id="IPR022302">
    <property type="entry name" value="Phosphoesterase_putative"/>
</dbReference>
<keyword evidence="3" id="KW-1185">Reference proteome</keyword>
<dbReference type="AlphaFoldDB" id="Q5M456"/>
<organism evidence="2 3">
    <name type="scientific">Streptococcus thermophilus (strain ATCC BAA-250 / LMG 18311)</name>
    <dbReference type="NCBI Taxonomy" id="264199"/>
    <lineage>
        <taxon>Bacteria</taxon>
        <taxon>Bacillati</taxon>
        <taxon>Bacillota</taxon>
        <taxon>Bacilli</taxon>
        <taxon>Lactobacillales</taxon>
        <taxon>Streptococcaceae</taxon>
        <taxon>Streptococcus</taxon>
    </lineage>
</organism>
<dbReference type="InterPro" id="IPR004843">
    <property type="entry name" value="Calcineurin-like_PHP"/>
</dbReference>
<dbReference type="PANTHER" id="PTHR36492:SF2">
    <property type="entry name" value="[ACYL-CARRIER-PROTEIN] PHOSPHODIESTERASE PPTH"/>
    <property type="match status" value="1"/>
</dbReference>
<dbReference type="SUPFAM" id="SSF56300">
    <property type="entry name" value="Metallo-dependent phosphatases"/>
    <property type="match status" value="1"/>
</dbReference>
<evidence type="ECO:0000313" key="3">
    <source>
        <dbReference type="Proteomes" id="UP000001170"/>
    </source>
</evidence>
<dbReference type="STRING" id="264199.stu1147"/>
<feature type="domain" description="Calcineurin-like phosphoesterase" evidence="1">
    <location>
        <begin position="32"/>
        <end position="236"/>
    </location>
</feature>
<dbReference type="GO" id="GO:0016787">
    <property type="term" value="F:hydrolase activity"/>
    <property type="evidence" value="ECO:0007669"/>
    <property type="project" value="InterPro"/>
</dbReference>
<accession>Q5M456</accession>
<proteinExistence type="predicted"/>
<evidence type="ECO:0000313" key="2">
    <source>
        <dbReference type="EMBL" id="AAV60785.1"/>
    </source>
</evidence>
<dbReference type="Pfam" id="PF00149">
    <property type="entry name" value="Metallophos"/>
    <property type="match status" value="1"/>
</dbReference>
<protein>
    <recommendedName>
        <fullName evidence="1">Calcineurin-like phosphoesterase domain-containing protein</fullName>
    </recommendedName>
</protein>
<dbReference type="NCBIfam" id="TIGR03729">
    <property type="entry name" value="acc_ester"/>
    <property type="match status" value="1"/>
</dbReference>
<dbReference type="PANTHER" id="PTHR36492">
    <property type="match status" value="1"/>
</dbReference>
<dbReference type="Gene3D" id="3.60.21.10">
    <property type="match status" value="1"/>
</dbReference>
<sequence>MKTEPKGKYFLSSSSKDKVRPFCYNVSMTRTRLAVMSDLHIDLNHFETYEIDTLIKCLKDQKVTHLHIAGDISNHYFIDTKPFLHKLSKEVKVTSNLGNHDMLDLEDDLIDNLDFQVIDLGSMTLLAFHGWYDYSYSGEKLDKILKRKKQLWFDRRLKRLGNDPEICHNGLKRLDDILNDLDTSKLIVAMHFVPHNRFTMTHERFKPFNAFLGSEQFHKIFVKHSVKDVVFGHAHRSYGTVTIDGVTYHSRPLGYRREWDLTIDFVSNHPELNPTGTWNLSKRYNLVKKRPEFLDYEKKELANEFLSSMTLFDL</sequence>
<dbReference type="Proteomes" id="UP000001170">
    <property type="component" value="Chromosome"/>
</dbReference>
<evidence type="ECO:0000259" key="1">
    <source>
        <dbReference type="Pfam" id="PF00149"/>
    </source>
</evidence>